<accession>A0A0A9GIZ5</accession>
<dbReference type="AlphaFoldDB" id="A0A0A9GIZ5"/>
<name>A0A0A9GIZ5_ARUDO</name>
<dbReference type="EMBL" id="GBRH01173434">
    <property type="protein sequence ID" value="JAE24462.1"/>
    <property type="molecule type" value="Transcribed_RNA"/>
</dbReference>
<proteinExistence type="predicted"/>
<reference evidence="1" key="2">
    <citation type="journal article" date="2015" name="Data Brief">
        <title>Shoot transcriptome of the giant reed, Arundo donax.</title>
        <authorList>
            <person name="Barrero R.A."/>
            <person name="Guerrero F.D."/>
            <person name="Moolhuijzen P."/>
            <person name="Goolsby J.A."/>
            <person name="Tidwell J."/>
            <person name="Bellgard S.E."/>
            <person name="Bellgard M.I."/>
        </authorList>
    </citation>
    <scope>NUCLEOTIDE SEQUENCE</scope>
    <source>
        <tissue evidence="1">Shoot tissue taken approximately 20 cm above the soil surface</tissue>
    </source>
</reference>
<organism evidence="1">
    <name type="scientific">Arundo donax</name>
    <name type="common">Giant reed</name>
    <name type="synonym">Donax arundinaceus</name>
    <dbReference type="NCBI Taxonomy" id="35708"/>
    <lineage>
        <taxon>Eukaryota</taxon>
        <taxon>Viridiplantae</taxon>
        <taxon>Streptophyta</taxon>
        <taxon>Embryophyta</taxon>
        <taxon>Tracheophyta</taxon>
        <taxon>Spermatophyta</taxon>
        <taxon>Magnoliopsida</taxon>
        <taxon>Liliopsida</taxon>
        <taxon>Poales</taxon>
        <taxon>Poaceae</taxon>
        <taxon>PACMAD clade</taxon>
        <taxon>Arundinoideae</taxon>
        <taxon>Arundineae</taxon>
        <taxon>Arundo</taxon>
    </lineage>
</organism>
<evidence type="ECO:0000313" key="1">
    <source>
        <dbReference type="EMBL" id="JAE24462.1"/>
    </source>
</evidence>
<reference evidence="1" key="1">
    <citation type="submission" date="2014-09" db="EMBL/GenBank/DDBJ databases">
        <authorList>
            <person name="Magalhaes I.L.F."/>
            <person name="Oliveira U."/>
            <person name="Santos F.R."/>
            <person name="Vidigal T.H.D.A."/>
            <person name="Brescovit A.D."/>
            <person name="Santos A.J."/>
        </authorList>
    </citation>
    <scope>NUCLEOTIDE SEQUENCE</scope>
    <source>
        <tissue evidence="1">Shoot tissue taken approximately 20 cm above the soil surface</tissue>
    </source>
</reference>
<protein>
    <submittedName>
        <fullName evidence="1">Uncharacterized protein</fullName>
    </submittedName>
</protein>
<sequence>MQCMWFTGDHFQTPGVSMGGSIFVQVGKDSLALWFWC</sequence>